<dbReference type="Proteomes" id="UP001595799">
    <property type="component" value="Unassembled WGS sequence"/>
</dbReference>
<gene>
    <name evidence="2" type="ORF">ACFOW6_06080</name>
</gene>
<dbReference type="RefSeq" id="WP_382421449.1">
    <property type="nucleotide sequence ID" value="NZ_JBHSCW010000003.1"/>
</dbReference>
<evidence type="ECO:0000313" key="2">
    <source>
        <dbReference type="EMBL" id="MFC4351109.1"/>
    </source>
</evidence>
<evidence type="ECO:0000313" key="3">
    <source>
        <dbReference type="Proteomes" id="UP001595799"/>
    </source>
</evidence>
<keyword evidence="1" id="KW-0732">Signal</keyword>
<protein>
    <submittedName>
        <fullName evidence="2">Phospholipid-binding protein MlaC</fullName>
    </submittedName>
</protein>
<comment type="caution">
    <text evidence="2">The sequence shown here is derived from an EMBL/GenBank/DDBJ whole genome shotgun (WGS) entry which is preliminary data.</text>
</comment>
<organism evidence="2 3">
    <name type="scientific">Fodinicurvata halophila</name>
    <dbReference type="NCBI Taxonomy" id="1419723"/>
    <lineage>
        <taxon>Bacteria</taxon>
        <taxon>Pseudomonadati</taxon>
        <taxon>Pseudomonadota</taxon>
        <taxon>Alphaproteobacteria</taxon>
        <taxon>Rhodospirillales</taxon>
        <taxon>Rhodovibrionaceae</taxon>
        <taxon>Fodinicurvata</taxon>
    </lineage>
</organism>
<dbReference type="PANTHER" id="PTHR36573:SF1">
    <property type="entry name" value="INTERMEMBRANE PHOSPHOLIPID TRANSPORT SYSTEM BINDING PROTEIN MLAC"/>
    <property type="match status" value="1"/>
</dbReference>
<proteinExistence type="predicted"/>
<dbReference type="PANTHER" id="PTHR36573">
    <property type="entry name" value="INTERMEMBRANE PHOSPHOLIPID TRANSPORT SYSTEM BINDING PROTEIN MLAC"/>
    <property type="match status" value="1"/>
</dbReference>
<sequence length="204" mass="23313">MKSVTGFLYVLILTLGLTTTAYAQGSSEEFIQDFGAKALQQLTDQSVSAEEREQRFRGLLQEGFDLRSISQFIIARHWRGASEEERQEFIQVFEDYLVQRFLPLFDRYQGETFQTAGARVDSQNENLSWVRVIFERPQGDAVNTEWRVRHQDGEYSILDVRAEGASMALTLRDEYGSVMNQRGGLSGLIDVLKQKLNQGAFKPD</sequence>
<dbReference type="InterPro" id="IPR042245">
    <property type="entry name" value="Tgt2/MlaC_sf"/>
</dbReference>
<dbReference type="EMBL" id="JBHSCW010000003">
    <property type="protein sequence ID" value="MFC4351109.1"/>
    <property type="molecule type" value="Genomic_DNA"/>
</dbReference>
<keyword evidence="3" id="KW-1185">Reference proteome</keyword>
<feature type="signal peptide" evidence="1">
    <location>
        <begin position="1"/>
        <end position="23"/>
    </location>
</feature>
<reference evidence="3" key="1">
    <citation type="journal article" date="2019" name="Int. J. Syst. Evol. Microbiol.">
        <title>The Global Catalogue of Microorganisms (GCM) 10K type strain sequencing project: providing services to taxonomists for standard genome sequencing and annotation.</title>
        <authorList>
            <consortium name="The Broad Institute Genomics Platform"/>
            <consortium name="The Broad Institute Genome Sequencing Center for Infectious Disease"/>
            <person name="Wu L."/>
            <person name="Ma J."/>
        </authorList>
    </citation>
    <scope>NUCLEOTIDE SEQUENCE [LARGE SCALE GENOMIC DNA]</scope>
    <source>
        <strain evidence="3">CECT 8472</strain>
    </source>
</reference>
<dbReference type="InterPro" id="IPR008869">
    <property type="entry name" value="MlaC/ttg2D"/>
</dbReference>
<dbReference type="Pfam" id="PF05494">
    <property type="entry name" value="MlaC"/>
    <property type="match status" value="1"/>
</dbReference>
<feature type="chain" id="PRO_5045220053" evidence="1">
    <location>
        <begin position="24"/>
        <end position="204"/>
    </location>
</feature>
<evidence type="ECO:0000256" key="1">
    <source>
        <dbReference type="SAM" id="SignalP"/>
    </source>
</evidence>
<dbReference type="Gene3D" id="3.10.450.710">
    <property type="entry name" value="Tgt2/MlaC"/>
    <property type="match status" value="1"/>
</dbReference>
<accession>A0ABV8UKR8</accession>
<name>A0ABV8UKR8_9PROT</name>